<accession>A0A1L6MWU4</accession>
<dbReference type="EMBL" id="CP016908">
    <property type="protein sequence ID" value="APS00013.1"/>
    <property type="molecule type" value="Genomic_DNA"/>
</dbReference>
<proteinExistence type="predicted"/>
<reference evidence="1 2" key="1">
    <citation type="submission" date="2016-08" db="EMBL/GenBank/DDBJ databases">
        <title>Identification and validation of antigenic proteins from Pajaroellobacter abortibovis using de-novo genome sequence assembly and reverse vaccinology.</title>
        <authorList>
            <person name="Welly B.T."/>
            <person name="Miller M.R."/>
            <person name="Stott J.L."/>
            <person name="Blanchard M.T."/>
            <person name="Islas-Trejo A.D."/>
            <person name="O'Rourke S.M."/>
            <person name="Young A.E."/>
            <person name="Medrano J.F."/>
            <person name="Van Eenennaam A.L."/>
        </authorList>
    </citation>
    <scope>NUCLEOTIDE SEQUENCE [LARGE SCALE GENOMIC DNA]</scope>
    <source>
        <strain evidence="1 2">BTF92-0548A/99-0131</strain>
    </source>
</reference>
<evidence type="ECO:0000313" key="1">
    <source>
        <dbReference type="EMBL" id="APS00013.1"/>
    </source>
</evidence>
<dbReference type="Proteomes" id="UP000185544">
    <property type="component" value="Chromosome"/>
</dbReference>
<sequence length="80" mass="8952">MLTGTQPLQNLSSPPEGGLVGTVQHSFPIYEIEKLIKGSLLEKKCAPVSEEQLHYHIVVYYSQSQQKKALTLKEVAKKQD</sequence>
<name>A0A1L6MWU4_9BACT</name>
<gene>
    <name evidence="1" type="ORF">BCY86_04420</name>
</gene>
<protein>
    <submittedName>
        <fullName evidence="1">Uncharacterized protein</fullName>
    </submittedName>
</protein>
<evidence type="ECO:0000313" key="2">
    <source>
        <dbReference type="Proteomes" id="UP000185544"/>
    </source>
</evidence>
<organism evidence="1 2">
    <name type="scientific">Pajaroellobacter abortibovis</name>
    <dbReference type="NCBI Taxonomy" id="1882918"/>
    <lineage>
        <taxon>Bacteria</taxon>
        <taxon>Pseudomonadati</taxon>
        <taxon>Myxococcota</taxon>
        <taxon>Polyangia</taxon>
        <taxon>Polyangiales</taxon>
        <taxon>Polyangiaceae</taxon>
    </lineage>
</organism>
<dbReference type="AlphaFoldDB" id="A0A1L6MWU4"/>
<keyword evidence="2" id="KW-1185">Reference proteome</keyword>
<dbReference type="KEGG" id="pabo:BCY86_04420"/>
<dbReference type="RefSeq" id="WP_075276679.1">
    <property type="nucleotide sequence ID" value="NZ_CP016908.1"/>
</dbReference>